<evidence type="ECO:0000313" key="2">
    <source>
        <dbReference type="EMBL" id="KAG7173738.1"/>
    </source>
</evidence>
<sequence length="69" mass="7962">METGTLFYIAPNSGLWQRIITSEEEKQRIIWNCHAAPSAGHSGINTTTEKITQLYYWKVVKEEVKDYVS</sequence>
<feature type="non-terminal residue" evidence="2">
    <location>
        <position position="1"/>
    </location>
</feature>
<dbReference type="InterPro" id="IPR041588">
    <property type="entry name" value="Integrase_H2C2"/>
</dbReference>
<protein>
    <submittedName>
        <fullName evidence="2">Gypsy retrotransposon integrase-like protein 1-like 3</fullName>
    </submittedName>
</protein>
<evidence type="ECO:0000259" key="1">
    <source>
        <dbReference type="Pfam" id="PF17921"/>
    </source>
</evidence>
<dbReference type="Proteomes" id="UP000747542">
    <property type="component" value="Unassembled WGS sequence"/>
</dbReference>
<evidence type="ECO:0000313" key="3">
    <source>
        <dbReference type="Proteomes" id="UP000747542"/>
    </source>
</evidence>
<comment type="caution">
    <text evidence="2">The sequence shown here is derived from an EMBL/GenBank/DDBJ whole genome shotgun (WGS) entry which is preliminary data.</text>
</comment>
<keyword evidence="3" id="KW-1185">Reference proteome</keyword>
<feature type="domain" description="Integrase zinc-binding" evidence="1">
    <location>
        <begin position="23"/>
        <end position="68"/>
    </location>
</feature>
<name>A0A8J5N6W9_HOMAM</name>
<organism evidence="2 3">
    <name type="scientific">Homarus americanus</name>
    <name type="common">American lobster</name>
    <dbReference type="NCBI Taxonomy" id="6706"/>
    <lineage>
        <taxon>Eukaryota</taxon>
        <taxon>Metazoa</taxon>
        <taxon>Ecdysozoa</taxon>
        <taxon>Arthropoda</taxon>
        <taxon>Crustacea</taxon>
        <taxon>Multicrustacea</taxon>
        <taxon>Malacostraca</taxon>
        <taxon>Eumalacostraca</taxon>
        <taxon>Eucarida</taxon>
        <taxon>Decapoda</taxon>
        <taxon>Pleocyemata</taxon>
        <taxon>Astacidea</taxon>
        <taxon>Nephropoidea</taxon>
        <taxon>Nephropidae</taxon>
        <taxon>Homarus</taxon>
    </lineage>
</organism>
<reference evidence="2" key="1">
    <citation type="journal article" date="2021" name="Sci. Adv.">
        <title>The American lobster genome reveals insights on longevity, neural, and immune adaptations.</title>
        <authorList>
            <person name="Polinski J.M."/>
            <person name="Zimin A.V."/>
            <person name="Clark K.F."/>
            <person name="Kohn A.B."/>
            <person name="Sadowski N."/>
            <person name="Timp W."/>
            <person name="Ptitsyn A."/>
            <person name="Khanna P."/>
            <person name="Romanova D.Y."/>
            <person name="Williams P."/>
            <person name="Greenwood S.J."/>
            <person name="Moroz L.L."/>
            <person name="Walt D.R."/>
            <person name="Bodnar A.G."/>
        </authorList>
    </citation>
    <scope>NUCLEOTIDE SEQUENCE</scope>
    <source>
        <strain evidence="2">GMGI-L3</strain>
    </source>
</reference>
<dbReference type="EMBL" id="JAHLQT010009009">
    <property type="protein sequence ID" value="KAG7173738.1"/>
    <property type="molecule type" value="Genomic_DNA"/>
</dbReference>
<dbReference type="AlphaFoldDB" id="A0A8J5N6W9"/>
<dbReference type="Pfam" id="PF17921">
    <property type="entry name" value="Integrase_H2C2"/>
    <property type="match status" value="1"/>
</dbReference>
<accession>A0A8J5N6W9</accession>
<dbReference type="Gene3D" id="1.10.340.70">
    <property type="match status" value="1"/>
</dbReference>
<gene>
    <name evidence="2" type="primary">GIN1-L3</name>
    <name evidence="2" type="ORF">Hamer_G018883</name>
</gene>
<proteinExistence type="predicted"/>